<reference evidence="1 2" key="1">
    <citation type="submission" date="2019-04" db="EMBL/GenBank/DDBJ databases">
        <authorList>
            <person name="Van Vliet M D."/>
        </authorList>
    </citation>
    <scope>NUCLEOTIDE SEQUENCE [LARGE SCALE GENOMIC DNA]</scope>
    <source>
        <strain evidence="1 2">F1</strain>
    </source>
</reference>
<accession>A0A6C2U0I7</accession>
<organism evidence="1 2">
    <name type="scientific">Pontiella desulfatans</name>
    <dbReference type="NCBI Taxonomy" id="2750659"/>
    <lineage>
        <taxon>Bacteria</taxon>
        <taxon>Pseudomonadati</taxon>
        <taxon>Kiritimatiellota</taxon>
        <taxon>Kiritimatiellia</taxon>
        <taxon>Kiritimatiellales</taxon>
        <taxon>Pontiellaceae</taxon>
        <taxon>Pontiella</taxon>
    </lineage>
</organism>
<name>A0A6C2U0I7_PONDE</name>
<dbReference type="RefSeq" id="WP_136078961.1">
    <property type="nucleotide sequence ID" value="NZ_CAAHFG010000001.1"/>
</dbReference>
<gene>
    <name evidence="1" type="ORF">PDESU_01944</name>
</gene>
<dbReference type="Proteomes" id="UP000366872">
    <property type="component" value="Unassembled WGS sequence"/>
</dbReference>
<dbReference type="AlphaFoldDB" id="A0A6C2U0I7"/>
<evidence type="ECO:0000313" key="1">
    <source>
        <dbReference type="EMBL" id="VGO13387.1"/>
    </source>
</evidence>
<sequence>MSEELIMLHKDASRKDETQFIKYIAANCHPNYQIIVKIAHWFFKDDIRALLNDEYKTLLLKRLRADNPTELILSLVNKLDCNKGEGKQVQIEPFNFLRDIDNIDEAGKLALSDVLQSVFSQGLTHDGVYDFARQCLIEHAIKKKDLAFSIIEQNSASGLPEIAIRNIVRFAINNSLEMYECEAFFWQLNSAAHRLKSHNIPVAKHLKNAYPPSLLVQLATTSDIKKNLDHLKKLAVEIGTENKSALQIFGWCVKEAYVARYEANVDEHYDEDQNFLAHLAHIEGIFSHPTFWNELSSVTSKIRSITATKKYPSRLEALREFCRICYINKLLAGNKPALSRGTDVYIAASDFLRHSIGLHKETFENDLKGAYRIAQLEIEHGRNDVHLECEK</sequence>
<evidence type="ECO:0000313" key="2">
    <source>
        <dbReference type="Proteomes" id="UP000366872"/>
    </source>
</evidence>
<dbReference type="EMBL" id="CAAHFG010000001">
    <property type="protein sequence ID" value="VGO13387.1"/>
    <property type="molecule type" value="Genomic_DNA"/>
</dbReference>
<protein>
    <submittedName>
        <fullName evidence="1">Uncharacterized protein</fullName>
    </submittedName>
</protein>
<keyword evidence="2" id="KW-1185">Reference proteome</keyword>
<proteinExistence type="predicted"/>